<evidence type="ECO:0000313" key="7">
    <source>
        <dbReference type="Proteomes" id="UP001300502"/>
    </source>
</evidence>
<organism evidence="6 7">
    <name type="scientific">Galdieria yellowstonensis</name>
    <dbReference type="NCBI Taxonomy" id="3028027"/>
    <lineage>
        <taxon>Eukaryota</taxon>
        <taxon>Rhodophyta</taxon>
        <taxon>Bangiophyceae</taxon>
        <taxon>Galdieriales</taxon>
        <taxon>Galdieriaceae</taxon>
        <taxon>Galdieria</taxon>
    </lineage>
</organism>
<evidence type="ECO:0000256" key="1">
    <source>
        <dbReference type="ARBA" id="ARBA00023016"/>
    </source>
</evidence>
<dbReference type="Proteomes" id="UP001300502">
    <property type="component" value="Unassembled WGS sequence"/>
</dbReference>
<name>A0AAV9I9J1_9RHOD</name>
<evidence type="ECO:0000313" key="6">
    <source>
        <dbReference type="EMBL" id="KAK4523896.1"/>
    </source>
</evidence>
<feature type="domain" description="SHSP" evidence="5">
    <location>
        <begin position="45"/>
        <end position="179"/>
    </location>
</feature>
<dbReference type="InterPro" id="IPR008978">
    <property type="entry name" value="HSP20-like_chaperone"/>
</dbReference>
<comment type="similarity">
    <text evidence="2 3">Belongs to the small heat shock protein (HSP20) family.</text>
</comment>
<dbReference type="PROSITE" id="PS01031">
    <property type="entry name" value="SHSP"/>
    <property type="match status" value="1"/>
</dbReference>
<accession>A0AAV9I9J1</accession>
<dbReference type="EMBL" id="JANCYU010000020">
    <property type="protein sequence ID" value="KAK4523896.1"/>
    <property type="molecule type" value="Genomic_DNA"/>
</dbReference>
<evidence type="ECO:0000256" key="4">
    <source>
        <dbReference type="SAM" id="MobiDB-lite"/>
    </source>
</evidence>
<dbReference type="PANTHER" id="PTHR11527">
    <property type="entry name" value="HEAT-SHOCK PROTEIN 20 FAMILY MEMBER"/>
    <property type="match status" value="1"/>
</dbReference>
<evidence type="ECO:0000256" key="3">
    <source>
        <dbReference type="RuleBase" id="RU003616"/>
    </source>
</evidence>
<dbReference type="SUPFAM" id="SSF49764">
    <property type="entry name" value="HSP20-like chaperones"/>
    <property type="match status" value="1"/>
</dbReference>
<reference evidence="6 7" key="1">
    <citation type="submission" date="2022-07" db="EMBL/GenBank/DDBJ databases">
        <title>Genome-wide signatures of adaptation to extreme environments.</title>
        <authorList>
            <person name="Cho C.H."/>
            <person name="Yoon H.S."/>
        </authorList>
    </citation>
    <scope>NUCLEOTIDE SEQUENCE [LARGE SCALE GENOMIC DNA]</scope>
    <source>
        <strain evidence="6 7">108.79 E11</strain>
    </source>
</reference>
<dbReference type="Pfam" id="PF00011">
    <property type="entry name" value="HSP20"/>
    <property type="match status" value="1"/>
</dbReference>
<proteinExistence type="inferred from homology"/>
<gene>
    <name evidence="6" type="ORF">GAYE_SCF00G1794</name>
</gene>
<keyword evidence="7" id="KW-1185">Reference proteome</keyword>
<dbReference type="CDD" id="cd06464">
    <property type="entry name" value="ACD_sHsps-like"/>
    <property type="match status" value="1"/>
</dbReference>
<dbReference type="AlphaFoldDB" id="A0AAV9I9J1"/>
<sequence>MSSLLPLVDFLDPWNVLERASWAFDSDTERSEQTEGRGESNRKRGGRKGWVPRVEVNEDEQGNLKIDAEVPGVSSENLQLDVRENSLIISGVKRRQNETSQNQEENDKDETKKPPAKRSKKEHPYVYSERQYGKFRRVIKLPKEADVSKITASCKDGVLHVFVPVQEEASKINVPIEFT</sequence>
<feature type="region of interest" description="Disordered" evidence="4">
    <location>
        <begin position="23"/>
        <end position="77"/>
    </location>
</feature>
<dbReference type="InterPro" id="IPR002068">
    <property type="entry name" value="A-crystallin/Hsp20_dom"/>
</dbReference>
<dbReference type="Gene3D" id="2.60.40.790">
    <property type="match status" value="1"/>
</dbReference>
<evidence type="ECO:0000256" key="2">
    <source>
        <dbReference type="PROSITE-ProRule" id="PRU00285"/>
    </source>
</evidence>
<comment type="caution">
    <text evidence="6">The sequence shown here is derived from an EMBL/GenBank/DDBJ whole genome shotgun (WGS) entry which is preliminary data.</text>
</comment>
<evidence type="ECO:0000259" key="5">
    <source>
        <dbReference type="PROSITE" id="PS01031"/>
    </source>
</evidence>
<keyword evidence="1" id="KW-0346">Stress response</keyword>
<dbReference type="InterPro" id="IPR031107">
    <property type="entry name" value="Small_HSP"/>
</dbReference>
<protein>
    <recommendedName>
        <fullName evidence="5">SHSP domain-containing protein</fullName>
    </recommendedName>
</protein>
<feature type="compositionally biased region" description="Basic and acidic residues" evidence="4">
    <location>
        <begin position="27"/>
        <end position="42"/>
    </location>
</feature>
<feature type="region of interest" description="Disordered" evidence="4">
    <location>
        <begin position="89"/>
        <end position="125"/>
    </location>
</feature>